<dbReference type="Gene3D" id="3.40.605.10">
    <property type="entry name" value="Aldehyde Dehydrogenase, Chain A, domain 1"/>
    <property type="match status" value="1"/>
</dbReference>
<dbReference type="Proteomes" id="UP000290261">
    <property type="component" value="Unassembled WGS sequence"/>
</dbReference>
<evidence type="ECO:0000256" key="6">
    <source>
        <dbReference type="PROSITE-ProRule" id="PRU10007"/>
    </source>
</evidence>
<gene>
    <name evidence="9" type="ORF">DN53_09985</name>
</gene>
<keyword evidence="4" id="KW-0520">NAD</keyword>
<dbReference type="EMBL" id="JJMP01000003">
    <property type="protein sequence ID" value="RYC52204.1"/>
    <property type="molecule type" value="Genomic_DNA"/>
</dbReference>
<dbReference type="RefSeq" id="WP_129653738.1">
    <property type="nucleotide sequence ID" value="NZ_ML142908.1"/>
</dbReference>
<dbReference type="PROSITE" id="PS00687">
    <property type="entry name" value="ALDEHYDE_DEHYDR_GLU"/>
    <property type="match status" value="1"/>
</dbReference>
<dbReference type="Pfam" id="PF00171">
    <property type="entry name" value="Aldedh"/>
    <property type="match status" value="1"/>
</dbReference>
<dbReference type="InterPro" id="IPR015590">
    <property type="entry name" value="Aldehyde_DH_dom"/>
</dbReference>
<dbReference type="SUPFAM" id="SSF53720">
    <property type="entry name" value="ALDH-like"/>
    <property type="match status" value="1"/>
</dbReference>
<dbReference type="InterPro" id="IPR016161">
    <property type="entry name" value="Ald_DH/histidinol_DH"/>
</dbReference>
<feature type="active site" evidence="6">
    <location>
        <position position="269"/>
    </location>
</feature>
<dbReference type="Gene3D" id="3.40.309.10">
    <property type="entry name" value="Aldehyde Dehydrogenase, Chain A, domain 2"/>
    <property type="match status" value="1"/>
</dbReference>
<comment type="subunit">
    <text evidence="2">Homotetramer.</text>
</comment>
<evidence type="ECO:0000256" key="2">
    <source>
        <dbReference type="ARBA" id="ARBA00011881"/>
    </source>
</evidence>
<dbReference type="InterPro" id="IPR016162">
    <property type="entry name" value="Ald_DH_N"/>
</dbReference>
<comment type="caution">
    <text evidence="9">The sequence shown here is derived from an EMBL/GenBank/DDBJ whole genome shotgun (WGS) entry which is preliminary data.</text>
</comment>
<evidence type="ECO:0000256" key="3">
    <source>
        <dbReference type="ARBA" id="ARBA00023002"/>
    </source>
</evidence>
<organism evidence="9 10">
    <name type="scientific">Flagellimonas olearia</name>
    <dbReference type="NCBI Taxonomy" id="552546"/>
    <lineage>
        <taxon>Bacteria</taxon>
        <taxon>Pseudomonadati</taxon>
        <taxon>Bacteroidota</taxon>
        <taxon>Flavobacteriia</taxon>
        <taxon>Flavobacteriales</taxon>
        <taxon>Flavobacteriaceae</taxon>
        <taxon>Flagellimonas</taxon>
    </lineage>
</organism>
<dbReference type="InterPro" id="IPR044638">
    <property type="entry name" value="ALDH7A1-like"/>
</dbReference>
<keyword evidence="10" id="KW-1185">Reference proteome</keyword>
<evidence type="ECO:0000313" key="10">
    <source>
        <dbReference type="Proteomes" id="UP000290261"/>
    </source>
</evidence>
<evidence type="ECO:0000256" key="1">
    <source>
        <dbReference type="ARBA" id="ARBA00009986"/>
    </source>
</evidence>
<comment type="similarity">
    <text evidence="1 7">Belongs to the aldehyde dehydrogenase family.</text>
</comment>
<accession>A0A444VN24</accession>
<dbReference type="InterPro" id="IPR029510">
    <property type="entry name" value="Ald_DH_CS_GLU"/>
</dbReference>
<dbReference type="AlphaFoldDB" id="A0A444VN24"/>
<evidence type="ECO:0000256" key="4">
    <source>
        <dbReference type="ARBA" id="ARBA00023027"/>
    </source>
</evidence>
<evidence type="ECO:0000256" key="5">
    <source>
        <dbReference type="ARBA" id="ARBA00024226"/>
    </source>
</evidence>
<keyword evidence="3 7" id="KW-0560">Oxidoreductase</keyword>
<proteinExistence type="inferred from homology"/>
<dbReference type="FunFam" id="3.40.309.10:FF:000018">
    <property type="entry name" value="Alpha-aminoadipic semialdehyde dehydrogenase"/>
    <property type="match status" value="1"/>
</dbReference>
<reference evidence="9 10" key="1">
    <citation type="submission" date="2014-04" db="EMBL/GenBank/DDBJ databases">
        <title>Whole genome of Muricauda olearia.</title>
        <authorList>
            <person name="Zhang X.-H."/>
            <person name="Tang K."/>
        </authorList>
    </citation>
    <scope>NUCLEOTIDE SEQUENCE [LARGE SCALE GENOMIC DNA]</scope>
    <source>
        <strain evidence="9 10">Th120</strain>
    </source>
</reference>
<feature type="domain" description="Aldehyde dehydrogenase" evidence="8">
    <location>
        <begin position="37"/>
        <end position="498"/>
    </location>
</feature>
<name>A0A444VN24_9FLAO</name>
<dbReference type="InterPro" id="IPR016163">
    <property type="entry name" value="Ald_DH_C"/>
</dbReference>
<sequence>MSNVATAFGMDEALKELGLNEINNGTSTGKDWFSNGPVIESYSPVDGALIGKVKSTTPEDYEKVISTAQKGFKVWRTMPAPQRGEVVRQFNDELRRLKEPLGKLVSYEMGKSYQEGLGEVQEMIDICDFAVGLSRQLHGLTMHSERPGHRMYEQYHPLGVVGIISAFNFPVAVWSWNTALAWVCGDGCIWKGSEKTPMTSVACQNIAARVFAKNGVPEGISCLITGDYTVGELMTKDERIPLISATGSTRMGKIVAKTVGERLGKTLLELGGNNAIIVTPDANIKNTVIGAVFGAVGTCGQRCTSTRRLIVHEDVYDKVKNAIVDAYKQIRIGNPLDENNHVGPLIDKDAVKNYLNALEKVTEEGGKVLVEGGVLDGEGYESGCYVKPAIAEAKNHFEIVQHETFGPVLYLLKYSGDLENALEMQNGVRQGLSSAIMTNNLREAERFLSVEGSDCGIANVNIGTSGAEIGGAFGGEKETGGGRESGSDAWKVYMRRQTNTINYTTELPLAQGIKFDL</sequence>
<protein>
    <recommendedName>
        <fullName evidence="5">aldehyde dehydrogenase (NAD(+))</fullName>
        <ecNumber evidence="5">1.2.1.3</ecNumber>
    </recommendedName>
</protein>
<dbReference type="CDD" id="cd07130">
    <property type="entry name" value="ALDH_F7_AASADH"/>
    <property type="match status" value="1"/>
</dbReference>
<dbReference type="EC" id="1.2.1.3" evidence="5"/>
<evidence type="ECO:0000256" key="7">
    <source>
        <dbReference type="RuleBase" id="RU003345"/>
    </source>
</evidence>
<evidence type="ECO:0000313" key="9">
    <source>
        <dbReference type="EMBL" id="RYC52204.1"/>
    </source>
</evidence>
<evidence type="ECO:0000259" key="8">
    <source>
        <dbReference type="Pfam" id="PF00171"/>
    </source>
</evidence>
<dbReference type="PANTHER" id="PTHR43521">
    <property type="entry name" value="ALPHA-AMINOADIPIC SEMIALDEHYDE DEHYDROGENASE"/>
    <property type="match status" value="1"/>
</dbReference>
<dbReference type="GO" id="GO:0004029">
    <property type="term" value="F:aldehyde dehydrogenase (NAD+) activity"/>
    <property type="evidence" value="ECO:0007669"/>
    <property type="project" value="UniProtKB-EC"/>
</dbReference>
<dbReference type="PANTHER" id="PTHR43521:SF1">
    <property type="entry name" value="ALPHA-AMINOADIPIC SEMIALDEHYDE DEHYDROGENASE"/>
    <property type="match status" value="1"/>
</dbReference>